<evidence type="ECO:0000313" key="1">
    <source>
        <dbReference type="EMBL" id="KAF7422374.1"/>
    </source>
</evidence>
<dbReference type="GO" id="GO:0016020">
    <property type="term" value="C:membrane"/>
    <property type="evidence" value="ECO:0007669"/>
    <property type="project" value="InterPro"/>
</dbReference>
<dbReference type="Pfam" id="PF02076">
    <property type="entry name" value="STE3"/>
    <property type="match status" value="1"/>
</dbReference>
<keyword evidence="1" id="KW-0675">Receptor</keyword>
<accession>A0A8H6ZM85</accession>
<sequence length="185" mass="20236">MHLHLRRINAFMNHGILAFNKRLQFKELLPGNSGRLASNRYLRLMGLDCTDIVLAVLLGLYAVSLNARIGISPWLGWADTHDDFSRVDQIPGVLWRVGKTFVTAVELSRWSIVVCAFIFSSSALPTRPASTTTTTTLLSIPFPSVSDTPLAEQCPPPALSTRSGHALVWALLALALPVPSSYTPI</sequence>
<dbReference type="InterPro" id="IPR001499">
    <property type="entry name" value="GPCR_STE3"/>
</dbReference>
<dbReference type="EMBL" id="JACETU010000008">
    <property type="protein sequence ID" value="KAF7422374.1"/>
    <property type="molecule type" value="Genomic_DNA"/>
</dbReference>
<reference evidence="1" key="1">
    <citation type="submission" date="2019-07" db="EMBL/GenBank/DDBJ databases">
        <authorList>
            <person name="Palmer J.M."/>
        </authorList>
    </citation>
    <scope>NUCLEOTIDE SEQUENCE</scope>
    <source>
        <strain evidence="1">PC9</strain>
    </source>
</reference>
<dbReference type="OrthoDB" id="2874149at2759"/>
<evidence type="ECO:0000313" key="2">
    <source>
        <dbReference type="Proteomes" id="UP000623687"/>
    </source>
</evidence>
<dbReference type="Proteomes" id="UP000623687">
    <property type="component" value="Unassembled WGS sequence"/>
</dbReference>
<organism evidence="1 2">
    <name type="scientific">Pleurotus ostreatus</name>
    <name type="common">Oyster mushroom</name>
    <name type="synonym">White-rot fungus</name>
    <dbReference type="NCBI Taxonomy" id="5322"/>
    <lineage>
        <taxon>Eukaryota</taxon>
        <taxon>Fungi</taxon>
        <taxon>Dikarya</taxon>
        <taxon>Basidiomycota</taxon>
        <taxon>Agaricomycotina</taxon>
        <taxon>Agaricomycetes</taxon>
        <taxon>Agaricomycetidae</taxon>
        <taxon>Agaricales</taxon>
        <taxon>Pleurotineae</taxon>
        <taxon>Pleurotaceae</taxon>
        <taxon>Pleurotus</taxon>
    </lineage>
</organism>
<dbReference type="GO" id="GO:0004932">
    <property type="term" value="F:mating-type factor pheromone receptor activity"/>
    <property type="evidence" value="ECO:0007669"/>
    <property type="project" value="InterPro"/>
</dbReference>
<dbReference type="RefSeq" id="XP_036627406.1">
    <property type="nucleotide sequence ID" value="XM_036780023.1"/>
</dbReference>
<keyword evidence="2" id="KW-1185">Reference proteome</keyword>
<dbReference type="VEuPathDB" id="FungiDB:PC9H_010530"/>
<protein>
    <submittedName>
        <fullName evidence="1">A-factor receptor</fullName>
    </submittedName>
</protein>
<name>A0A8H6ZM85_PLEOS</name>
<dbReference type="AlphaFoldDB" id="A0A8H6ZM85"/>
<comment type="caution">
    <text evidence="1">The sequence shown here is derived from an EMBL/GenBank/DDBJ whole genome shotgun (WGS) entry which is preliminary data.</text>
</comment>
<gene>
    <name evidence="1" type="primary">STE3_3</name>
    <name evidence="1" type="ORF">PC9H_010530</name>
</gene>
<dbReference type="GeneID" id="59380348"/>
<proteinExistence type="predicted"/>